<evidence type="ECO:0000313" key="9">
    <source>
        <dbReference type="EMBL" id="XBO41311.1"/>
    </source>
</evidence>
<evidence type="ECO:0000256" key="4">
    <source>
        <dbReference type="ARBA" id="ARBA00022982"/>
    </source>
</evidence>
<sequence length="104" mass="11463">MRAARLLMLTLSAAALASAPAQAQQVRRAPVQVDACAPCHGVDGIARDVEVPHLAGQNEAYLLNQLRAFRTGARKHKEMRYMSRHMTEQDFEALAAYYAALPRS</sequence>
<dbReference type="PANTHER" id="PTHR33751">
    <property type="entry name" value="CBB3-TYPE CYTOCHROME C OXIDASE SUBUNIT FIXP"/>
    <property type="match status" value="1"/>
</dbReference>
<dbReference type="Gene3D" id="1.10.760.10">
    <property type="entry name" value="Cytochrome c-like domain"/>
    <property type="match status" value="1"/>
</dbReference>
<dbReference type="PROSITE" id="PS51007">
    <property type="entry name" value="CYTC"/>
    <property type="match status" value="1"/>
</dbReference>
<feature type="signal peptide" evidence="7">
    <location>
        <begin position="1"/>
        <end position="23"/>
    </location>
</feature>
<name>A0AAU7JLM0_9HYPH</name>
<reference evidence="9" key="1">
    <citation type="submission" date="2024-05" db="EMBL/GenBank/DDBJ databases">
        <authorList>
            <person name="Kim S."/>
            <person name="Heo J."/>
            <person name="Choi H."/>
            <person name="Choi Y."/>
            <person name="Kwon S.-W."/>
            <person name="Kim Y."/>
        </authorList>
    </citation>
    <scope>NUCLEOTIDE SEQUENCE</scope>
    <source>
        <strain evidence="9">KACC 23698</strain>
    </source>
</reference>
<proteinExistence type="predicted"/>
<keyword evidence="2 6" id="KW-0349">Heme</keyword>
<dbReference type="GO" id="GO:0009055">
    <property type="term" value="F:electron transfer activity"/>
    <property type="evidence" value="ECO:0007669"/>
    <property type="project" value="InterPro"/>
</dbReference>
<dbReference type="EMBL" id="CP157484">
    <property type="protein sequence ID" value="XBO41311.1"/>
    <property type="molecule type" value="Genomic_DNA"/>
</dbReference>
<keyword evidence="1" id="KW-0813">Transport</keyword>
<keyword evidence="5 6" id="KW-0408">Iron</keyword>
<dbReference type="InterPro" id="IPR050597">
    <property type="entry name" value="Cytochrome_c_Oxidase_Subunit"/>
</dbReference>
<evidence type="ECO:0000256" key="5">
    <source>
        <dbReference type="ARBA" id="ARBA00023004"/>
    </source>
</evidence>
<dbReference type="Pfam" id="PF00034">
    <property type="entry name" value="Cytochrom_C"/>
    <property type="match status" value="1"/>
</dbReference>
<protein>
    <submittedName>
        <fullName evidence="9">C-type cytochrome</fullName>
    </submittedName>
</protein>
<feature type="domain" description="Cytochrome c" evidence="8">
    <location>
        <begin position="18"/>
        <end position="102"/>
    </location>
</feature>
<keyword evidence="4" id="KW-0249">Electron transport</keyword>
<dbReference type="GO" id="GO:0046872">
    <property type="term" value="F:metal ion binding"/>
    <property type="evidence" value="ECO:0007669"/>
    <property type="project" value="UniProtKB-KW"/>
</dbReference>
<evidence type="ECO:0000256" key="1">
    <source>
        <dbReference type="ARBA" id="ARBA00022448"/>
    </source>
</evidence>
<dbReference type="GO" id="GO:0020037">
    <property type="term" value="F:heme binding"/>
    <property type="evidence" value="ECO:0007669"/>
    <property type="project" value="InterPro"/>
</dbReference>
<dbReference type="AlphaFoldDB" id="A0AAU7JLM0"/>
<dbReference type="InterPro" id="IPR036909">
    <property type="entry name" value="Cyt_c-like_dom_sf"/>
</dbReference>
<dbReference type="InterPro" id="IPR009056">
    <property type="entry name" value="Cyt_c-like_dom"/>
</dbReference>
<accession>A0AAU7JLM0</accession>
<dbReference type="PANTHER" id="PTHR33751:SF9">
    <property type="entry name" value="CYTOCHROME C4"/>
    <property type="match status" value="1"/>
</dbReference>
<feature type="chain" id="PRO_5043694668" evidence="7">
    <location>
        <begin position="24"/>
        <end position="104"/>
    </location>
</feature>
<keyword evidence="7" id="KW-0732">Signal</keyword>
<gene>
    <name evidence="9" type="ORF">ABEG18_11305</name>
</gene>
<organism evidence="9">
    <name type="scientific">Alsobacter sp. KACC 23698</name>
    <dbReference type="NCBI Taxonomy" id="3149229"/>
    <lineage>
        <taxon>Bacteria</taxon>
        <taxon>Pseudomonadati</taxon>
        <taxon>Pseudomonadota</taxon>
        <taxon>Alphaproteobacteria</taxon>
        <taxon>Hyphomicrobiales</taxon>
        <taxon>Alsobacteraceae</taxon>
        <taxon>Alsobacter</taxon>
    </lineage>
</organism>
<evidence type="ECO:0000259" key="8">
    <source>
        <dbReference type="PROSITE" id="PS51007"/>
    </source>
</evidence>
<evidence type="ECO:0000256" key="3">
    <source>
        <dbReference type="ARBA" id="ARBA00022723"/>
    </source>
</evidence>
<evidence type="ECO:0000256" key="6">
    <source>
        <dbReference type="PROSITE-ProRule" id="PRU00433"/>
    </source>
</evidence>
<keyword evidence="3 6" id="KW-0479">Metal-binding</keyword>
<dbReference type="SUPFAM" id="SSF46626">
    <property type="entry name" value="Cytochrome c"/>
    <property type="match status" value="1"/>
</dbReference>
<evidence type="ECO:0000256" key="2">
    <source>
        <dbReference type="ARBA" id="ARBA00022617"/>
    </source>
</evidence>
<evidence type="ECO:0000256" key="7">
    <source>
        <dbReference type="SAM" id="SignalP"/>
    </source>
</evidence>
<dbReference type="RefSeq" id="WP_406858161.1">
    <property type="nucleotide sequence ID" value="NZ_CP157484.1"/>
</dbReference>